<dbReference type="SMART" id="SM00225">
    <property type="entry name" value="BTB"/>
    <property type="match status" value="1"/>
</dbReference>
<dbReference type="InterPro" id="IPR011333">
    <property type="entry name" value="SKP1/BTB/POZ_sf"/>
</dbReference>
<dbReference type="PANTHER" id="PTHR24412:SF441">
    <property type="entry name" value="KELCH-LIKE PROTEIN 28"/>
    <property type="match status" value="1"/>
</dbReference>
<evidence type="ECO:0000313" key="5">
    <source>
        <dbReference type="EMBL" id="KAK6739739.1"/>
    </source>
</evidence>
<dbReference type="InterPro" id="IPR015915">
    <property type="entry name" value="Kelch-typ_b-propeller"/>
</dbReference>
<evidence type="ECO:0000259" key="4">
    <source>
        <dbReference type="PROSITE" id="PS50097"/>
    </source>
</evidence>
<dbReference type="Pfam" id="PF07707">
    <property type="entry name" value="BACK"/>
    <property type="match status" value="1"/>
</dbReference>
<dbReference type="EMBL" id="JAVFWL010000003">
    <property type="protein sequence ID" value="KAK6739739.1"/>
    <property type="molecule type" value="Genomic_DNA"/>
</dbReference>
<evidence type="ECO:0000256" key="3">
    <source>
        <dbReference type="SAM" id="MobiDB-lite"/>
    </source>
</evidence>
<dbReference type="SMART" id="SM00875">
    <property type="entry name" value="BACK"/>
    <property type="match status" value="1"/>
</dbReference>
<feature type="domain" description="BTB" evidence="4">
    <location>
        <begin position="208"/>
        <end position="276"/>
    </location>
</feature>
<keyword evidence="6" id="KW-1185">Reference proteome</keyword>
<dbReference type="Proteomes" id="UP001303046">
    <property type="component" value="Unassembled WGS sequence"/>
</dbReference>
<feature type="region of interest" description="Disordered" evidence="3">
    <location>
        <begin position="1"/>
        <end position="58"/>
    </location>
</feature>
<evidence type="ECO:0000256" key="2">
    <source>
        <dbReference type="ARBA" id="ARBA00022737"/>
    </source>
</evidence>
<dbReference type="SMART" id="SM00612">
    <property type="entry name" value="Kelch"/>
    <property type="match status" value="6"/>
</dbReference>
<dbReference type="Gene3D" id="1.25.40.420">
    <property type="match status" value="1"/>
</dbReference>
<name>A0ABR1CN23_NECAM</name>
<dbReference type="InterPro" id="IPR006652">
    <property type="entry name" value="Kelch_1"/>
</dbReference>
<reference evidence="5 6" key="1">
    <citation type="submission" date="2023-08" db="EMBL/GenBank/DDBJ databases">
        <title>A Necator americanus chromosomal reference genome.</title>
        <authorList>
            <person name="Ilik V."/>
            <person name="Petrzelkova K.J."/>
            <person name="Pardy F."/>
            <person name="Fuh T."/>
            <person name="Niatou-Singa F.S."/>
            <person name="Gouil Q."/>
            <person name="Baker L."/>
            <person name="Ritchie M.E."/>
            <person name="Jex A.R."/>
            <person name="Gazzola D."/>
            <person name="Li H."/>
            <person name="Toshio Fujiwara R."/>
            <person name="Zhan B."/>
            <person name="Aroian R.V."/>
            <person name="Pafco B."/>
            <person name="Schwarz E.M."/>
        </authorList>
    </citation>
    <scope>NUCLEOTIDE SEQUENCE [LARGE SCALE GENOMIC DNA]</scope>
    <source>
        <strain evidence="5 6">Aroian</strain>
        <tissue evidence="5">Whole animal</tissue>
    </source>
</reference>
<evidence type="ECO:0000256" key="1">
    <source>
        <dbReference type="ARBA" id="ARBA00022441"/>
    </source>
</evidence>
<evidence type="ECO:0000313" key="6">
    <source>
        <dbReference type="Proteomes" id="UP001303046"/>
    </source>
</evidence>
<dbReference type="PROSITE" id="PS50097">
    <property type="entry name" value="BTB"/>
    <property type="match status" value="1"/>
</dbReference>
<dbReference type="Gene3D" id="3.30.710.10">
    <property type="entry name" value="Potassium Channel Kv1.1, Chain A"/>
    <property type="match status" value="1"/>
</dbReference>
<proteinExistence type="predicted"/>
<dbReference type="Gene3D" id="2.120.10.80">
    <property type="entry name" value="Kelch-type beta propeller"/>
    <property type="match status" value="2"/>
</dbReference>
<keyword evidence="1" id="KW-0880">Kelch repeat</keyword>
<comment type="caution">
    <text evidence="5">The sequence shown here is derived from an EMBL/GenBank/DDBJ whole genome shotgun (WGS) entry which is preliminary data.</text>
</comment>
<accession>A0ABR1CN23</accession>
<dbReference type="SUPFAM" id="SSF117281">
    <property type="entry name" value="Kelch motif"/>
    <property type="match status" value="1"/>
</dbReference>
<dbReference type="InterPro" id="IPR000210">
    <property type="entry name" value="BTB/POZ_dom"/>
</dbReference>
<dbReference type="Pfam" id="PF00651">
    <property type="entry name" value="BTB"/>
    <property type="match status" value="1"/>
</dbReference>
<dbReference type="PANTHER" id="PTHR24412">
    <property type="entry name" value="KELCH PROTEIN"/>
    <property type="match status" value="1"/>
</dbReference>
<protein>
    <recommendedName>
        <fullName evidence="4">BTB domain-containing protein</fullName>
    </recommendedName>
</protein>
<dbReference type="SUPFAM" id="SSF54695">
    <property type="entry name" value="POZ domain"/>
    <property type="match status" value="1"/>
</dbReference>
<feature type="compositionally biased region" description="Polar residues" evidence="3">
    <location>
        <begin position="1"/>
        <end position="12"/>
    </location>
</feature>
<dbReference type="Pfam" id="PF24681">
    <property type="entry name" value="Kelch_KLHDC2_KLHL20_DRC7"/>
    <property type="match status" value="1"/>
</dbReference>
<dbReference type="Pfam" id="PF01344">
    <property type="entry name" value="Kelch_1"/>
    <property type="match status" value="2"/>
</dbReference>
<organism evidence="5 6">
    <name type="scientific">Necator americanus</name>
    <name type="common">Human hookworm</name>
    <dbReference type="NCBI Taxonomy" id="51031"/>
    <lineage>
        <taxon>Eukaryota</taxon>
        <taxon>Metazoa</taxon>
        <taxon>Ecdysozoa</taxon>
        <taxon>Nematoda</taxon>
        <taxon>Chromadorea</taxon>
        <taxon>Rhabditida</taxon>
        <taxon>Rhabditina</taxon>
        <taxon>Rhabditomorpha</taxon>
        <taxon>Strongyloidea</taxon>
        <taxon>Ancylostomatidae</taxon>
        <taxon>Bunostominae</taxon>
        <taxon>Necator</taxon>
    </lineage>
</organism>
<keyword evidence="2" id="KW-0677">Repeat</keyword>
<gene>
    <name evidence="5" type="primary">Necator_chrIII.g9077</name>
    <name evidence="5" type="ORF">RB195_008312</name>
</gene>
<dbReference type="InterPro" id="IPR011705">
    <property type="entry name" value="BACK"/>
</dbReference>
<feature type="compositionally biased region" description="Basic and acidic residues" evidence="3">
    <location>
        <begin position="16"/>
        <end position="25"/>
    </location>
</feature>
<sequence>MLSDAQVDSTDSGMDEETKVKEAPHQDPNCSIDHENASGVPVMADVSEEKQRDESVDSQAVIDERERLIKDDEQDQVASWIATIAGGTQFFIDFICYGALDFYSLILLQFLRICGIIYHCYNCENAIHECQEVLQGQNSTNEDSHPAETEENIESPSGVIINVFDTLSMICFSLDELDDGNRCINHEKFLYKEAFSSLERLRCDGMLCDVELSVGDHRSISAHKIVLAAVIPYFRAMFTTEMLEQNKRKIIVQNLDFEILELFVVYAYSGRLHITTQNVLEVMVAANFFQLDNITDNCGTYLQRRLHPSNVLSVHALCSVLNCRSLVYVTERFIAKYFTLVCRCEQFLQLSIDSVTEILCMDDLYVETEGRVFEAALAWIEHDSNHRSIFISRILDCIRLKALAPSFLVTQVAGHELIRNDSNCKQLVEEAKDYFLIKTEDSSISPGDVQPRVCHDPPCLILAVGGESEGDFICSEIEKYNPITRQWVPLLPMLSGRTEVGVAVHDGKIYVVGGRVEGSSGRVECFDWNFNTWAELARMRTPRRLHSVAFLNNELYACGGIYGNNSLHSVEVFSPVENKWKACAEMSTQRCGAAAAVLDGCLYMIGGSKRTGEGTSPLSTVERYSPSEGKWVTVASMKSQRMFCAAAALNGRIYVCGGSNIYETLNTVECYDPKKNVWVSVAPMKVGRYAFSVVACDNAIYAIAGRNSSTVLCSTEIYNEDTNEWEFDANLTRGRAHFGAAVVPVSPGSLSV</sequence>